<dbReference type="AlphaFoldDB" id="A0A090D3E4"/>
<keyword evidence="5" id="KW-0813">Transport</keyword>
<dbReference type="eggNOG" id="COG3125">
    <property type="taxonomic scope" value="Bacteria"/>
</dbReference>
<name>A0A090D3E4_9BACT</name>
<dbReference type="InterPro" id="IPR050968">
    <property type="entry name" value="Cytochrome_c_oxidase_bac_sub4"/>
</dbReference>
<dbReference type="PANTHER" id="PTHR36835:SF1">
    <property type="entry name" value="CYTOCHROME BO(3) UBIQUINOL OXIDASE SUBUNIT 4"/>
    <property type="match status" value="1"/>
</dbReference>
<evidence type="ECO:0000256" key="7">
    <source>
        <dbReference type="ARBA" id="ARBA00022692"/>
    </source>
</evidence>
<dbReference type="RefSeq" id="WP_053332063.1">
    <property type="nucleotide sequence ID" value="NZ_CCEJ010000015.1"/>
</dbReference>
<dbReference type="GO" id="GO:0009486">
    <property type="term" value="F:cytochrome bo3 ubiquinol oxidase activity"/>
    <property type="evidence" value="ECO:0007669"/>
    <property type="project" value="InterPro"/>
</dbReference>
<dbReference type="InterPro" id="IPR005171">
    <property type="entry name" value="Cyt_c_oxidase_su4_prok"/>
</dbReference>
<dbReference type="InterPro" id="IPR014210">
    <property type="entry name" value="Cyt_o_ubiqinol_oxidase_su4"/>
</dbReference>
<evidence type="ECO:0000256" key="3">
    <source>
        <dbReference type="ARBA" id="ARBA00011700"/>
    </source>
</evidence>
<comment type="subunit">
    <text evidence="3">Heterooctamer of two A chains, two B chains, two C chains and two D chains.</text>
</comment>
<dbReference type="EMBL" id="CCEJ010000015">
    <property type="protein sequence ID" value="CDR35238.1"/>
    <property type="molecule type" value="Genomic_DNA"/>
</dbReference>
<evidence type="ECO:0000256" key="11">
    <source>
        <dbReference type="ARBA" id="ARBA00023136"/>
    </source>
</evidence>
<dbReference type="NCBIfam" id="TIGR02847">
    <property type="entry name" value="CyoD"/>
    <property type="match status" value="1"/>
</dbReference>
<proteinExistence type="inferred from homology"/>
<protein>
    <recommendedName>
        <fullName evidence="4">Cytochrome bo(3) ubiquinol oxidase subunit 4</fullName>
    </recommendedName>
    <alternativeName>
        <fullName evidence="16">Cytochrome o ubiquinol oxidase subunit 4</fullName>
    </alternativeName>
    <alternativeName>
        <fullName evidence="13">Oxidase bo(3) subunit 4</fullName>
    </alternativeName>
    <alternativeName>
        <fullName evidence="14">Ubiquinol oxidase polypeptide IV</fullName>
    </alternativeName>
    <alternativeName>
        <fullName evidence="15">Ubiquinol oxidase subunit 4</fullName>
    </alternativeName>
</protein>
<dbReference type="GO" id="GO:0019646">
    <property type="term" value="P:aerobic electron transport chain"/>
    <property type="evidence" value="ECO:0007669"/>
    <property type="project" value="TreeGrafter"/>
</dbReference>
<evidence type="ECO:0000256" key="10">
    <source>
        <dbReference type="ARBA" id="ARBA00023002"/>
    </source>
</evidence>
<keyword evidence="7 17" id="KW-0812">Transmembrane</keyword>
<comment type="function">
    <text evidence="12">Cytochrome bo(3) ubiquinol terminal oxidase is the component of the aerobic respiratory chain of E.coli that predominates when cells are grown at high aeration. Has proton pump activity across the membrane in addition to electron transfer, pumping 2 protons/electron.</text>
</comment>
<evidence type="ECO:0000313" key="19">
    <source>
        <dbReference type="Proteomes" id="UP000031552"/>
    </source>
</evidence>
<evidence type="ECO:0000256" key="16">
    <source>
        <dbReference type="ARBA" id="ARBA00032185"/>
    </source>
</evidence>
<comment type="caution">
    <text evidence="18">The sequence shown here is derived from an EMBL/GenBank/DDBJ whole genome shotgun (WGS) entry which is preliminary data.</text>
</comment>
<keyword evidence="10 18" id="KW-0560">Oxidoreductase</keyword>
<comment type="similarity">
    <text evidence="2">Belongs to the cytochrome c oxidase bacterial subunit 4 family.</text>
</comment>
<feature type="transmembrane region" description="Helical" evidence="17">
    <location>
        <begin position="78"/>
        <end position="100"/>
    </location>
</feature>
<dbReference type="GO" id="GO:0009319">
    <property type="term" value="C:cytochrome o ubiquinol oxidase complex"/>
    <property type="evidence" value="ECO:0007669"/>
    <property type="project" value="TreeGrafter"/>
</dbReference>
<keyword evidence="19" id="KW-1185">Reference proteome</keyword>
<evidence type="ECO:0000256" key="15">
    <source>
        <dbReference type="ARBA" id="ARBA00031887"/>
    </source>
</evidence>
<organism evidence="18 19">
    <name type="scientific">Candidatus Criblamydia sequanensis CRIB-18</name>
    <dbReference type="NCBI Taxonomy" id="1437425"/>
    <lineage>
        <taxon>Bacteria</taxon>
        <taxon>Pseudomonadati</taxon>
        <taxon>Chlamydiota</taxon>
        <taxon>Chlamydiia</taxon>
        <taxon>Parachlamydiales</taxon>
        <taxon>Candidatus Criblamydiaceae</taxon>
        <taxon>Candidatus Criblamydia</taxon>
    </lineage>
</organism>
<dbReference type="Proteomes" id="UP000031552">
    <property type="component" value="Unassembled WGS sequence"/>
</dbReference>
<dbReference type="GO" id="GO:0015990">
    <property type="term" value="P:electron transport coupled proton transport"/>
    <property type="evidence" value="ECO:0007669"/>
    <property type="project" value="InterPro"/>
</dbReference>
<reference evidence="18" key="1">
    <citation type="submission" date="2013-12" db="EMBL/GenBank/DDBJ databases">
        <authorList>
            <person name="Linke B."/>
        </authorList>
    </citation>
    <scope>NUCLEOTIDE SEQUENCE [LARGE SCALE GENOMIC DNA]</scope>
    <source>
        <strain evidence="18">CRIB-18</strain>
    </source>
</reference>
<comment type="subcellular location">
    <subcellularLocation>
        <location evidence="1">Cell membrane</location>
        <topology evidence="1">Multi-pass membrane protein</topology>
    </subcellularLocation>
</comment>
<evidence type="ECO:0000256" key="4">
    <source>
        <dbReference type="ARBA" id="ARBA00014689"/>
    </source>
</evidence>
<evidence type="ECO:0000256" key="14">
    <source>
        <dbReference type="ARBA" id="ARBA00030211"/>
    </source>
</evidence>
<accession>A0A090D3E4</accession>
<dbReference type="PANTHER" id="PTHR36835">
    <property type="entry name" value="CYTOCHROME BO(3) UBIQUINOL OXIDASE SUBUNIT 4"/>
    <property type="match status" value="1"/>
</dbReference>
<evidence type="ECO:0000256" key="12">
    <source>
        <dbReference type="ARBA" id="ARBA00025694"/>
    </source>
</evidence>
<keyword evidence="9 17" id="KW-1133">Transmembrane helix</keyword>
<evidence type="ECO:0000256" key="13">
    <source>
        <dbReference type="ARBA" id="ARBA00030071"/>
    </source>
</evidence>
<evidence type="ECO:0000256" key="6">
    <source>
        <dbReference type="ARBA" id="ARBA00022475"/>
    </source>
</evidence>
<evidence type="ECO:0000256" key="5">
    <source>
        <dbReference type="ARBA" id="ARBA00022448"/>
    </source>
</evidence>
<feature type="transmembrane region" description="Helical" evidence="17">
    <location>
        <begin position="15"/>
        <end position="36"/>
    </location>
</feature>
<dbReference type="STRING" id="1437425.CSEC_2432"/>
<evidence type="ECO:0000313" key="18">
    <source>
        <dbReference type="EMBL" id="CDR35238.1"/>
    </source>
</evidence>
<feature type="transmembrane region" description="Helical" evidence="17">
    <location>
        <begin position="45"/>
        <end position="66"/>
    </location>
</feature>
<gene>
    <name evidence="18" type="primary">cyoD</name>
    <name evidence="18" type="ORF">CSEC_2432</name>
</gene>
<evidence type="ECO:0000256" key="8">
    <source>
        <dbReference type="ARBA" id="ARBA00022982"/>
    </source>
</evidence>
<keyword evidence="11 17" id="KW-0472">Membrane</keyword>
<sequence>MENEKTIKIEKEGSLVSYSIGFILSLILTFISFFLAFKNILKGEFLFLGLSILAILQASIQLFFFLHVGKEKAPYWKALVFLFMLSVTCIVVIGSLWIMYSLDYRMMEPK</sequence>
<dbReference type="GO" id="GO:0015078">
    <property type="term" value="F:proton transmembrane transporter activity"/>
    <property type="evidence" value="ECO:0007669"/>
    <property type="project" value="TreeGrafter"/>
</dbReference>
<evidence type="ECO:0000256" key="2">
    <source>
        <dbReference type="ARBA" id="ARBA00008079"/>
    </source>
</evidence>
<keyword evidence="8" id="KW-0249">Electron transport</keyword>
<dbReference type="GO" id="GO:0005886">
    <property type="term" value="C:plasma membrane"/>
    <property type="evidence" value="ECO:0007669"/>
    <property type="project" value="UniProtKB-SubCell"/>
</dbReference>
<evidence type="ECO:0000256" key="17">
    <source>
        <dbReference type="SAM" id="Phobius"/>
    </source>
</evidence>
<reference evidence="18" key="2">
    <citation type="submission" date="2014-09" db="EMBL/GenBank/DDBJ databases">
        <title>Criblamydia sequanensis harbors a mega-plasmid encoding arsenite resistance.</title>
        <authorList>
            <person name="Bertelli C."/>
            <person name="Goesmann A."/>
            <person name="Greub G."/>
        </authorList>
    </citation>
    <scope>NUCLEOTIDE SEQUENCE [LARGE SCALE GENOMIC DNA]</scope>
    <source>
        <strain evidence="18">CRIB-18</strain>
    </source>
</reference>
<evidence type="ECO:0000256" key="9">
    <source>
        <dbReference type="ARBA" id="ARBA00022989"/>
    </source>
</evidence>
<dbReference type="Pfam" id="PF03626">
    <property type="entry name" value="COX4_pro"/>
    <property type="match status" value="1"/>
</dbReference>
<evidence type="ECO:0000256" key="1">
    <source>
        <dbReference type="ARBA" id="ARBA00004651"/>
    </source>
</evidence>
<keyword evidence="6" id="KW-1003">Cell membrane</keyword>
<dbReference type="OrthoDB" id="2375888at2"/>